<evidence type="ECO:0000313" key="2">
    <source>
        <dbReference type="EMBL" id="TWX67581.1"/>
    </source>
</evidence>
<evidence type="ECO:0000313" key="1">
    <source>
        <dbReference type="EMBL" id="TWX57879.1"/>
    </source>
</evidence>
<reference evidence="2 4" key="1">
    <citation type="submission" date="2019-07" db="EMBL/GenBank/DDBJ databases">
        <title>Genomes of sea-ice associated Colwellia species.</title>
        <authorList>
            <person name="Bowman J.P."/>
        </authorList>
    </citation>
    <scope>NUCLEOTIDE SEQUENCE [LARGE SCALE GENOMIC DNA]</scope>
    <source>
        <strain evidence="1 3">ACAM 607</strain>
        <strain evidence="2 4">IC036</strain>
    </source>
</reference>
<keyword evidence="3" id="KW-1185">Reference proteome</keyword>
<gene>
    <name evidence="1" type="ORF">ESZ26_13020</name>
    <name evidence="2" type="ORF">ESZ27_08890</name>
</gene>
<name>A0A5C6QFM5_9GAMM</name>
<evidence type="ECO:0000313" key="3">
    <source>
        <dbReference type="Proteomes" id="UP000321525"/>
    </source>
</evidence>
<dbReference type="Proteomes" id="UP000321917">
    <property type="component" value="Unassembled WGS sequence"/>
</dbReference>
<organism evidence="2 4">
    <name type="scientific">Colwellia hornerae</name>
    <dbReference type="NCBI Taxonomy" id="89402"/>
    <lineage>
        <taxon>Bacteria</taxon>
        <taxon>Pseudomonadati</taxon>
        <taxon>Pseudomonadota</taxon>
        <taxon>Gammaproteobacteria</taxon>
        <taxon>Alteromonadales</taxon>
        <taxon>Colwelliaceae</taxon>
        <taxon>Colwellia</taxon>
    </lineage>
</organism>
<dbReference type="Proteomes" id="UP000321525">
    <property type="component" value="Unassembled WGS sequence"/>
</dbReference>
<accession>A0A5C6QFM5</accession>
<proteinExistence type="predicted"/>
<evidence type="ECO:0000313" key="4">
    <source>
        <dbReference type="Proteomes" id="UP000321917"/>
    </source>
</evidence>
<dbReference type="EMBL" id="VOLQ01000013">
    <property type="protein sequence ID" value="TWX67581.1"/>
    <property type="molecule type" value="Genomic_DNA"/>
</dbReference>
<dbReference type="EMBL" id="VOLR01000017">
    <property type="protein sequence ID" value="TWX57879.1"/>
    <property type="molecule type" value="Genomic_DNA"/>
</dbReference>
<dbReference type="RefSeq" id="WP_146799907.1">
    <property type="nucleotide sequence ID" value="NZ_VOLP01000016.1"/>
</dbReference>
<protein>
    <submittedName>
        <fullName evidence="2">Uncharacterized protein</fullName>
    </submittedName>
</protein>
<dbReference type="AlphaFoldDB" id="A0A5C6QFM5"/>
<sequence length="104" mass="11632">MKIEFIGNCRQQLVPLSDKFIVWFDSHPMRSAYIARTTGGDMNFSKGHPFILATRGGMVGIDFESSDKRKIAFLFTESPEKESLALYVSQSPTNIIKVGSLSNK</sequence>
<comment type="caution">
    <text evidence="2">The sequence shown here is derived from an EMBL/GenBank/DDBJ whole genome shotgun (WGS) entry which is preliminary data.</text>
</comment>